<feature type="compositionally biased region" description="Polar residues" evidence="1">
    <location>
        <begin position="51"/>
        <end position="62"/>
    </location>
</feature>
<sequence length="62" mass="6965">MTSPKRSFEKAGTNVGRMVAEEEIWIFVFLISARFKDEALRASPSRGYEEGSQNEAQLNNVA</sequence>
<dbReference type="Proteomes" id="UP000465221">
    <property type="component" value="Unassembled WGS sequence"/>
</dbReference>
<dbReference type="AlphaFoldDB" id="A0A8H3NLZ8"/>
<feature type="region of interest" description="Disordered" evidence="1">
    <location>
        <begin position="42"/>
        <end position="62"/>
    </location>
</feature>
<organism evidence="2 3">
    <name type="scientific">Aspergillus udagawae</name>
    <dbReference type="NCBI Taxonomy" id="91492"/>
    <lineage>
        <taxon>Eukaryota</taxon>
        <taxon>Fungi</taxon>
        <taxon>Dikarya</taxon>
        <taxon>Ascomycota</taxon>
        <taxon>Pezizomycotina</taxon>
        <taxon>Eurotiomycetes</taxon>
        <taxon>Eurotiomycetidae</taxon>
        <taxon>Eurotiales</taxon>
        <taxon>Aspergillaceae</taxon>
        <taxon>Aspergillus</taxon>
        <taxon>Aspergillus subgen. Fumigati</taxon>
    </lineage>
</organism>
<name>A0A8H3NLZ8_9EURO</name>
<accession>A0A8H3NLZ8</accession>
<protein>
    <submittedName>
        <fullName evidence="2">Uncharacterized protein</fullName>
    </submittedName>
</protein>
<reference evidence="2 3" key="1">
    <citation type="submission" date="2020-01" db="EMBL/GenBank/DDBJ databases">
        <title>Draft genome sequence of Aspergillus udagawae IFM 46972.</title>
        <authorList>
            <person name="Takahashi H."/>
            <person name="Yaguchi T."/>
        </authorList>
    </citation>
    <scope>NUCLEOTIDE SEQUENCE [LARGE SCALE GENOMIC DNA]</scope>
    <source>
        <strain evidence="2 3">IFM 46972</strain>
    </source>
</reference>
<evidence type="ECO:0000313" key="3">
    <source>
        <dbReference type="Proteomes" id="UP000465221"/>
    </source>
</evidence>
<evidence type="ECO:0000256" key="1">
    <source>
        <dbReference type="SAM" id="MobiDB-lite"/>
    </source>
</evidence>
<dbReference type="EMBL" id="BLKC01000029">
    <property type="protein sequence ID" value="GFF36563.1"/>
    <property type="molecule type" value="Genomic_DNA"/>
</dbReference>
<gene>
    <name evidence="2" type="ORF">IFM46972_04928</name>
</gene>
<evidence type="ECO:0000313" key="2">
    <source>
        <dbReference type="EMBL" id="GFF36563.1"/>
    </source>
</evidence>
<proteinExistence type="predicted"/>
<comment type="caution">
    <text evidence="2">The sequence shown here is derived from an EMBL/GenBank/DDBJ whole genome shotgun (WGS) entry which is preliminary data.</text>
</comment>